<evidence type="ECO:0000256" key="1">
    <source>
        <dbReference type="ARBA" id="ARBA00004651"/>
    </source>
</evidence>
<proteinExistence type="predicted"/>
<evidence type="ECO:0000256" key="5">
    <source>
        <dbReference type="ARBA" id="ARBA00023136"/>
    </source>
</evidence>
<evidence type="ECO:0000256" key="3">
    <source>
        <dbReference type="ARBA" id="ARBA00022692"/>
    </source>
</evidence>
<evidence type="ECO:0000256" key="6">
    <source>
        <dbReference type="SAM" id="Phobius"/>
    </source>
</evidence>
<name>A0ABS6NDH4_9RHOB</name>
<evidence type="ECO:0000256" key="2">
    <source>
        <dbReference type="ARBA" id="ARBA00022475"/>
    </source>
</evidence>
<evidence type="ECO:0000313" key="7">
    <source>
        <dbReference type="EMBL" id="MBV2361635.1"/>
    </source>
</evidence>
<keyword evidence="4 6" id="KW-1133">Transmembrane helix</keyword>
<comment type="subcellular location">
    <subcellularLocation>
        <location evidence="1">Cell membrane</location>
        <topology evidence="1">Multi-pass membrane protein</topology>
    </subcellularLocation>
</comment>
<dbReference type="Proteomes" id="UP001166293">
    <property type="component" value="Unassembled WGS sequence"/>
</dbReference>
<evidence type="ECO:0000256" key="4">
    <source>
        <dbReference type="ARBA" id="ARBA00022989"/>
    </source>
</evidence>
<reference evidence="7" key="1">
    <citation type="submission" date="2021-06" db="EMBL/GenBank/DDBJ databases">
        <title>Thalassococcus sp. CAU 1522 isolated from sea sand, Republic of Korea.</title>
        <authorList>
            <person name="Kim W."/>
        </authorList>
    </citation>
    <scope>NUCLEOTIDE SEQUENCE</scope>
    <source>
        <strain evidence="7">CAU 1522</strain>
    </source>
</reference>
<protein>
    <submittedName>
        <fullName evidence="7">Cytochrome C oxidase subunit IV family protein</fullName>
    </submittedName>
</protein>
<dbReference type="Pfam" id="PF03626">
    <property type="entry name" value="COX4_pro"/>
    <property type="match status" value="1"/>
</dbReference>
<keyword evidence="2" id="KW-1003">Cell membrane</keyword>
<dbReference type="InterPro" id="IPR005171">
    <property type="entry name" value="Cyt_c_oxidase_su4_prok"/>
</dbReference>
<keyword evidence="5 6" id="KW-0472">Membrane</keyword>
<gene>
    <name evidence="7" type="ORF">KUH32_17860</name>
</gene>
<keyword evidence="3 6" id="KW-0812">Transmembrane</keyword>
<sequence length="73" mass="7668">MALSLGSTALSLLPQGGWAFGIAVLVLAFVKARVILLDYLNLRGAPSWRGGFVFATAVTLLVFLGLYAAPLMS</sequence>
<feature type="transmembrane region" description="Helical" evidence="6">
    <location>
        <begin position="51"/>
        <end position="69"/>
    </location>
</feature>
<dbReference type="EMBL" id="JAHRWL010000003">
    <property type="protein sequence ID" value="MBV2361635.1"/>
    <property type="molecule type" value="Genomic_DNA"/>
</dbReference>
<organism evidence="7 8">
    <name type="scientific">Thalassococcus arenae</name>
    <dbReference type="NCBI Taxonomy" id="2851652"/>
    <lineage>
        <taxon>Bacteria</taxon>
        <taxon>Pseudomonadati</taxon>
        <taxon>Pseudomonadota</taxon>
        <taxon>Alphaproteobacteria</taxon>
        <taxon>Rhodobacterales</taxon>
        <taxon>Roseobacteraceae</taxon>
        <taxon>Thalassococcus</taxon>
    </lineage>
</organism>
<keyword evidence="8" id="KW-1185">Reference proteome</keyword>
<accession>A0ABS6NDH4</accession>
<evidence type="ECO:0000313" key="8">
    <source>
        <dbReference type="Proteomes" id="UP001166293"/>
    </source>
</evidence>
<feature type="transmembrane region" description="Helical" evidence="6">
    <location>
        <begin position="12"/>
        <end position="30"/>
    </location>
</feature>
<comment type="caution">
    <text evidence="7">The sequence shown here is derived from an EMBL/GenBank/DDBJ whole genome shotgun (WGS) entry which is preliminary data.</text>
</comment>